<dbReference type="AlphaFoldDB" id="A0A7C1J8P5"/>
<protein>
    <recommendedName>
        <fullName evidence="5">Hydrogenase expression/formation protein HypE</fullName>
    </recommendedName>
</protein>
<evidence type="ECO:0000313" key="4">
    <source>
        <dbReference type="EMBL" id="HDX30263.1"/>
    </source>
</evidence>
<dbReference type="Gene3D" id="3.30.1330.10">
    <property type="entry name" value="PurM-like, N-terminal domain"/>
    <property type="match status" value="1"/>
</dbReference>
<dbReference type="InterPro" id="IPR010918">
    <property type="entry name" value="PurM-like_C_dom"/>
</dbReference>
<sequence>MLAELLRTLPTQDPQLLLGPVVGEDAAVIDFDAGSDRLLVVKSDPITFATDQIGYYAVNICANDLAVTGATPRFFLPTVLLPAENADVEMATAIFGQIGQACRALGVVVAGGHSEVTPTVSQPVVAGAMLGEVRRSHFVRSGGSQPGDLLLLVGSVPIEGTSIIAREMRSYLLAEGWDTTELEKAANYLFSPGISVLEPALAAAHAGLVTAMHDPTEGGLATGILELAMASETGVAIDLDQIPVSELSQRLCAMFGLDPLGTLASGALLATASPACVDKLFDLWESMGCSARVIGRILPAHEGFQAFIHGKQVPFPTFAVDEITKLWS</sequence>
<name>A0A7C1J8P5_9CHLR</name>
<dbReference type="SUPFAM" id="SSF55326">
    <property type="entry name" value="PurM N-terminal domain-like"/>
    <property type="match status" value="1"/>
</dbReference>
<dbReference type="Pfam" id="PF00586">
    <property type="entry name" value="AIRS"/>
    <property type="match status" value="1"/>
</dbReference>
<dbReference type="InterPro" id="IPR036921">
    <property type="entry name" value="PurM-like_N_sf"/>
</dbReference>
<evidence type="ECO:0008006" key="5">
    <source>
        <dbReference type="Google" id="ProtNLM"/>
    </source>
</evidence>
<dbReference type="EMBL" id="DSMG01000031">
    <property type="protein sequence ID" value="HDX30263.1"/>
    <property type="molecule type" value="Genomic_DNA"/>
</dbReference>
<reference evidence="4" key="1">
    <citation type="journal article" date="2020" name="mSystems">
        <title>Genome- and Community-Level Interaction Insights into Carbon Utilization and Element Cycling Functions of Hydrothermarchaeota in Hydrothermal Sediment.</title>
        <authorList>
            <person name="Zhou Z."/>
            <person name="Liu Y."/>
            <person name="Xu W."/>
            <person name="Pan J."/>
            <person name="Luo Z.H."/>
            <person name="Li M."/>
        </authorList>
    </citation>
    <scope>NUCLEOTIDE SEQUENCE [LARGE SCALE GENOMIC DNA]</scope>
    <source>
        <strain evidence="4">SpSt-289</strain>
    </source>
</reference>
<evidence type="ECO:0000259" key="2">
    <source>
        <dbReference type="Pfam" id="PF00586"/>
    </source>
</evidence>
<evidence type="ECO:0000256" key="1">
    <source>
        <dbReference type="ARBA" id="ARBA00006243"/>
    </source>
</evidence>
<accession>A0A7C1J8P5</accession>
<dbReference type="Pfam" id="PF02769">
    <property type="entry name" value="AIRS_C"/>
    <property type="match status" value="1"/>
</dbReference>
<proteinExistence type="inferred from homology"/>
<organism evidence="4">
    <name type="scientific">Caldilinea aerophila</name>
    <dbReference type="NCBI Taxonomy" id="133453"/>
    <lineage>
        <taxon>Bacteria</taxon>
        <taxon>Bacillati</taxon>
        <taxon>Chloroflexota</taxon>
        <taxon>Caldilineae</taxon>
        <taxon>Caldilineales</taxon>
        <taxon>Caldilineaceae</taxon>
        <taxon>Caldilinea</taxon>
    </lineage>
</organism>
<evidence type="ECO:0000259" key="3">
    <source>
        <dbReference type="Pfam" id="PF02769"/>
    </source>
</evidence>
<dbReference type="PANTHER" id="PTHR30303">
    <property type="entry name" value="HYDROGENASE ISOENZYMES FORMATION PROTEIN HYPE"/>
    <property type="match status" value="1"/>
</dbReference>
<dbReference type="Gene3D" id="3.90.650.10">
    <property type="entry name" value="PurM-like C-terminal domain"/>
    <property type="match status" value="1"/>
</dbReference>
<gene>
    <name evidence="4" type="ORF">ENQ20_02085</name>
</gene>
<dbReference type="GO" id="GO:0051604">
    <property type="term" value="P:protein maturation"/>
    <property type="evidence" value="ECO:0007669"/>
    <property type="project" value="TreeGrafter"/>
</dbReference>
<dbReference type="InterPro" id="IPR016188">
    <property type="entry name" value="PurM-like_N"/>
</dbReference>
<feature type="domain" description="PurM-like N-terminal" evidence="2">
    <location>
        <begin position="23"/>
        <end position="133"/>
    </location>
</feature>
<dbReference type="PANTHER" id="PTHR30303:SF4">
    <property type="entry name" value="HYDROGENASE EXPRESSION_FORMATION PROTEIN HYPE"/>
    <property type="match status" value="1"/>
</dbReference>
<comment type="similarity">
    <text evidence="1">Belongs to the HypE family.</text>
</comment>
<dbReference type="InterPro" id="IPR036676">
    <property type="entry name" value="PurM-like_C_sf"/>
</dbReference>
<dbReference type="InterPro" id="IPR011854">
    <property type="entry name" value="HypE"/>
</dbReference>
<comment type="caution">
    <text evidence="4">The sequence shown here is derived from an EMBL/GenBank/DDBJ whole genome shotgun (WGS) entry which is preliminary data.</text>
</comment>
<feature type="domain" description="PurM-like C-terminal" evidence="3">
    <location>
        <begin position="145"/>
        <end position="301"/>
    </location>
</feature>
<dbReference type="SUPFAM" id="SSF56042">
    <property type="entry name" value="PurM C-terminal domain-like"/>
    <property type="match status" value="1"/>
</dbReference>